<gene>
    <name evidence="1" type="ORF">Tci_048821</name>
</gene>
<name>A0A6L2MS92_TANCI</name>
<proteinExistence type="predicted"/>
<dbReference type="EMBL" id="BKCJ010007355">
    <property type="protein sequence ID" value="GEU76843.1"/>
    <property type="molecule type" value="Genomic_DNA"/>
</dbReference>
<dbReference type="AlphaFoldDB" id="A0A6L2MS92"/>
<evidence type="ECO:0000313" key="1">
    <source>
        <dbReference type="EMBL" id="GEU76843.1"/>
    </source>
</evidence>
<accession>A0A6L2MS92</accession>
<comment type="caution">
    <text evidence="1">The sequence shown here is derived from an EMBL/GenBank/DDBJ whole genome shotgun (WGS) entry which is preliminary data.</text>
</comment>
<protein>
    <submittedName>
        <fullName evidence="1">Uncharacterized protein</fullName>
    </submittedName>
</protein>
<organism evidence="1">
    <name type="scientific">Tanacetum cinerariifolium</name>
    <name type="common">Dalmatian daisy</name>
    <name type="synonym">Chrysanthemum cinerariifolium</name>
    <dbReference type="NCBI Taxonomy" id="118510"/>
    <lineage>
        <taxon>Eukaryota</taxon>
        <taxon>Viridiplantae</taxon>
        <taxon>Streptophyta</taxon>
        <taxon>Embryophyta</taxon>
        <taxon>Tracheophyta</taxon>
        <taxon>Spermatophyta</taxon>
        <taxon>Magnoliopsida</taxon>
        <taxon>eudicotyledons</taxon>
        <taxon>Gunneridae</taxon>
        <taxon>Pentapetalae</taxon>
        <taxon>asterids</taxon>
        <taxon>campanulids</taxon>
        <taxon>Asterales</taxon>
        <taxon>Asteraceae</taxon>
        <taxon>Asteroideae</taxon>
        <taxon>Anthemideae</taxon>
        <taxon>Anthemidinae</taxon>
        <taxon>Tanacetum</taxon>
    </lineage>
</organism>
<reference evidence="1" key="1">
    <citation type="journal article" date="2019" name="Sci. Rep.">
        <title>Draft genome of Tanacetum cinerariifolium, the natural source of mosquito coil.</title>
        <authorList>
            <person name="Yamashiro T."/>
            <person name="Shiraishi A."/>
            <person name="Satake H."/>
            <person name="Nakayama K."/>
        </authorList>
    </citation>
    <scope>NUCLEOTIDE SEQUENCE</scope>
</reference>
<sequence length="171" mass="19137">MKFGQEEEWRLGLLYNLAMGFIHPYLGGASLRRVCSHGGSDTLLSGSRLANLNMNCVHEPCIRIQASENLYGYMVAEACEKNSANLLVGAKVATYFDFFMVTTLPIISDIWHAGVLIVANDDDDIYTEATPLASKIPVVDYKIHFERNKPYFKIIRADGSPSYPRTRAISR</sequence>